<evidence type="ECO:0000313" key="3">
    <source>
        <dbReference type="EMBL" id="NNM75224.1"/>
    </source>
</evidence>
<feature type="chain" id="PRO_5032541104" evidence="2">
    <location>
        <begin position="26"/>
        <end position="75"/>
    </location>
</feature>
<comment type="caution">
    <text evidence="3">The sequence shown here is derived from an EMBL/GenBank/DDBJ whole genome shotgun (WGS) entry which is preliminary data.</text>
</comment>
<reference evidence="3 4" key="1">
    <citation type="submission" date="2020-04" db="EMBL/GenBank/DDBJ databases">
        <title>Enterovirga sp. isolate from soil.</title>
        <authorList>
            <person name="Chea S."/>
            <person name="Kim D.-U."/>
        </authorList>
    </citation>
    <scope>NUCLEOTIDE SEQUENCE [LARGE SCALE GENOMIC DNA]</scope>
    <source>
        <strain evidence="3 4">DB1703</strain>
    </source>
</reference>
<dbReference type="EMBL" id="JABEPP010000007">
    <property type="protein sequence ID" value="NNM75224.1"/>
    <property type="molecule type" value="Genomic_DNA"/>
</dbReference>
<keyword evidence="4" id="KW-1185">Reference proteome</keyword>
<dbReference type="RefSeq" id="WP_171220711.1">
    <property type="nucleotide sequence ID" value="NZ_JABEPP010000007.1"/>
</dbReference>
<dbReference type="Proteomes" id="UP000564885">
    <property type="component" value="Unassembled WGS sequence"/>
</dbReference>
<gene>
    <name evidence="3" type="ORF">HJG44_22955</name>
</gene>
<proteinExistence type="predicted"/>
<organism evidence="3 4">
    <name type="scientific">Enterovirga aerilata</name>
    <dbReference type="NCBI Taxonomy" id="2730920"/>
    <lineage>
        <taxon>Bacteria</taxon>
        <taxon>Pseudomonadati</taxon>
        <taxon>Pseudomonadota</taxon>
        <taxon>Alphaproteobacteria</taxon>
        <taxon>Hyphomicrobiales</taxon>
        <taxon>Methylobacteriaceae</taxon>
        <taxon>Enterovirga</taxon>
    </lineage>
</organism>
<evidence type="ECO:0000313" key="4">
    <source>
        <dbReference type="Proteomes" id="UP000564885"/>
    </source>
</evidence>
<feature type="region of interest" description="Disordered" evidence="1">
    <location>
        <begin position="21"/>
        <end position="75"/>
    </location>
</feature>
<name>A0A849IBC5_9HYPH</name>
<feature type="compositionally biased region" description="Gly residues" evidence="1">
    <location>
        <begin position="61"/>
        <end position="75"/>
    </location>
</feature>
<evidence type="ECO:0000256" key="1">
    <source>
        <dbReference type="SAM" id="MobiDB-lite"/>
    </source>
</evidence>
<dbReference type="AlphaFoldDB" id="A0A849IBC5"/>
<protein>
    <submittedName>
        <fullName evidence="3">Uncharacterized protein</fullName>
    </submittedName>
</protein>
<evidence type="ECO:0000256" key="2">
    <source>
        <dbReference type="SAM" id="SignalP"/>
    </source>
</evidence>
<keyword evidence="2" id="KW-0732">Signal</keyword>
<feature type="signal peptide" evidence="2">
    <location>
        <begin position="1"/>
        <end position="25"/>
    </location>
</feature>
<accession>A0A849IBC5</accession>
<sequence>MKTISRRVLLASAAPVLLISTAGEARPRRSVPPPALQTPQPVREPARSAVVTATTPNASGNFGGPSTGGGGGGGP</sequence>